<comment type="function">
    <text evidence="6">Causes loosening and extension of plant cell walls by disrupting non-covalent bonding between cellulose microfibrils and matrix glucans. No enzymatic activity has been found.</text>
</comment>
<keyword evidence="6" id="KW-0961">Cell wall biogenesis/degradation</keyword>
<organism evidence="10 11">
    <name type="scientific">Riccia fluitans</name>
    <dbReference type="NCBI Taxonomy" id="41844"/>
    <lineage>
        <taxon>Eukaryota</taxon>
        <taxon>Viridiplantae</taxon>
        <taxon>Streptophyta</taxon>
        <taxon>Embryophyta</taxon>
        <taxon>Marchantiophyta</taxon>
        <taxon>Marchantiopsida</taxon>
        <taxon>Marchantiidae</taxon>
        <taxon>Marchantiales</taxon>
        <taxon>Ricciaceae</taxon>
        <taxon>Riccia</taxon>
    </lineage>
</organism>
<dbReference type="Pfam" id="PF01357">
    <property type="entry name" value="Expansin_C"/>
    <property type="match status" value="1"/>
</dbReference>
<dbReference type="PROSITE" id="PS50843">
    <property type="entry name" value="EXPANSIN_CBD"/>
    <property type="match status" value="1"/>
</dbReference>
<accession>A0ABD1Z9E7</accession>
<feature type="region of interest" description="Disordered" evidence="7">
    <location>
        <begin position="1"/>
        <end position="37"/>
    </location>
</feature>
<comment type="caution">
    <text evidence="10">The sequence shown here is derived from an EMBL/GenBank/DDBJ whole genome shotgun (WGS) entry which is preliminary data.</text>
</comment>
<evidence type="ECO:0000256" key="3">
    <source>
        <dbReference type="ARBA" id="ARBA00022525"/>
    </source>
</evidence>
<dbReference type="PROSITE" id="PS50842">
    <property type="entry name" value="EXPANSIN_EG45"/>
    <property type="match status" value="1"/>
</dbReference>
<keyword evidence="11" id="KW-1185">Reference proteome</keyword>
<dbReference type="PRINTS" id="PR01226">
    <property type="entry name" value="EXPANSIN"/>
</dbReference>
<dbReference type="GO" id="GO:0016020">
    <property type="term" value="C:membrane"/>
    <property type="evidence" value="ECO:0007669"/>
    <property type="project" value="UniProtKB-SubCell"/>
</dbReference>
<sequence length="320" mass="34737">MASAEEWETAEEQSQRESMANRKLPSPVTAATDEAKEPALEGYASLGSCSEKNDRMMASNAKRTVKIFLTAVLLTISKAGFSIALDTRAIGTTTYMDAKATFYGGNDASGTMNGGCGYANPFTLGYGAQTSALSTPLFNRGLTCGACFELRCKISASAYAKKWCYASNPSIIVTATNLCPPGSYGGWCDPPKLHFDLAYPAFTRLANEVAGVIPIQYRRASCRKSGGMKFSMNGNPYWNLVLVHNVAGGGNVHGMQIKGSRTSFMTMRQNWGQNWESYSQLVGQAITFRVMLGNGRTATFWNVVGSGWRFGQTWQASYNF</sequence>
<name>A0ABD1Z9E7_9MARC</name>
<dbReference type="PRINTS" id="PR01225">
    <property type="entry name" value="EXPANSNFAMLY"/>
</dbReference>
<dbReference type="Pfam" id="PF03330">
    <property type="entry name" value="DPBB_1"/>
    <property type="match status" value="1"/>
</dbReference>
<dbReference type="InterPro" id="IPR007112">
    <property type="entry name" value="Expansin/allergen_DPBB_dom"/>
</dbReference>
<dbReference type="InterPro" id="IPR002963">
    <property type="entry name" value="Expansin"/>
</dbReference>
<dbReference type="InterPro" id="IPR036908">
    <property type="entry name" value="RlpA-like_sf"/>
</dbReference>
<evidence type="ECO:0000313" key="10">
    <source>
        <dbReference type="EMBL" id="KAL2644350.1"/>
    </source>
</evidence>
<evidence type="ECO:0000256" key="5">
    <source>
        <dbReference type="ARBA" id="ARBA00023136"/>
    </source>
</evidence>
<protein>
    <recommendedName>
        <fullName evidence="6">Expansin</fullName>
    </recommendedName>
</protein>
<dbReference type="Proteomes" id="UP001605036">
    <property type="component" value="Unassembled WGS sequence"/>
</dbReference>
<dbReference type="Gene3D" id="2.60.40.760">
    <property type="entry name" value="Expansin, cellulose-binding-like domain"/>
    <property type="match status" value="1"/>
</dbReference>
<evidence type="ECO:0000256" key="6">
    <source>
        <dbReference type="RuleBase" id="RU365023"/>
    </source>
</evidence>
<dbReference type="PANTHER" id="PTHR31867">
    <property type="entry name" value="EXPANSIN-A15"/>
    <property type="match status" value="1"/>
</dbReference>
<dbReference type="SMART" id="SM00837">
    <property type="entry name" value="DPBB_1"/>
    <property type="match status" value="1"/>
</dbReference>
<dbReference type="SUPFAM" id="SSF49590">
    <property type="entry name" value="PHL pollen allergen"/>
    <property type="match status" value="1"/>
</dbReference>
<comment type="similarity">
    <text evidence="1 6">Belongs to the expansin family. Expansin A subfamily.</text>
</comment>
<dbReference type="AlphaFoldDB" id="A0ABD1Z9E7"/>
<evidence type="ECO:0000256" key="4">
    <source>
        <dbReference type="ARBA" id="ARBA00022729"/>
    </source>
</evidence>
<dbReference type="Gene3D" id="2.40.40.10">
    <property type="entry name" value="RlpA-like domain"/>
    <property type="match status" value="1"/>
</dbReference>
<gene>
    <name evidence="10" type="ORF">R1flu_011937</name>
</gene>
<keyword evidence="2 6" id="KW-0134">Cell wall</keyword>
<evidence type="ECO:0000256" key="7">
    <source>
        <dbReference type="SAM" id="MobiDB-lite"/>
    </source>
</evidence>
<dbReference type="InterPro" id="IPR007118">
    <property type="entry name" value="Expan_Lol_pI"/>
</dbReference>
<reference evidence="10 11" key="1">
    <citation type="submission" date="2024-09" db="EMBL/GenBank/DDBJ databases">
        <title>Chromosome-scale assembly of Riccia fluitans.</title>
        <authorList>
            <person name="Paukszto L."/>
            <person name="Sawicki J."/>
            <person name="Karawczyk K."/>
            <person name="Piernik-Szablinska J."/>
            <person name="Szczecinska M."/>
            <person name="Mazdziarz M."/>
        </authorList>
    </citation>
    <scope>NUCLEOTIDE SEQUENCE [LARGE SCALE GENOMIC DNA]</scope>
    <source>
        <strain evidence="10">Rf_01</strain>
        <tissue evidence="10">Aerial parts of the thallus</tissue>
    </source>
</reference>
<evidence type="ECO:0000313" key="11">
    <source>
        <dbReference type="Proteomes" id="UP001605036"/>
    </source>
</evidence>
<evidence type="ECO:0000256" key="1">
    <source>
        <dbReference type="ARBA" id="ARBA00005392"/>
    </source>
</evidence>
<dbReference type="EMBL" id="JBHFFA010000002">
    <property type="protein sequence ID" value="KAL2644350.1"/>
    <property type="molecule type" value="Genomic_DNA"/>
</dbReference>
<evidence type="ECO:0000256" key="2">
    <source>
        <dbReference type="ARBA" id="ARBA00022512"/>
    </source>
</evidence>
<comment type="subcellular location">
    <subcellularLocation>
        <location evidence="6">Secreted</location>
        <location evidence="6">Cell wall</location>
    </subcellularLocation>
    <subcellularLocation>
        <location evidence="6">Membrane</location>
        <topology evidence="6">Peripheral membrane protein</topology>
    </subcellularLocation>
</comment>
<proteinExistence type="inferred from homology"/>
<dbReference type="SUPFAM" id="SSF50685">
    <property type="entry name" value="Barwin-like endoglucanases"/>
    <property type="match status" value="1"/>
</dbReference>
<keyword evidence="5" id="KW-0472">Membrane</keyword>
<dbReference type="InterPro" id="IPR009009">
    <property type="entry name" value="RlpA-like_DPBB"/>
</dbReference>
<dbReference type="CDD" id="cd22274">
    <property type="entry name" value="DPBB_EXPA_N"/>
    <property type="match status" value="1"/>
</dbReference>
<keyword evidence="4" id="KW-0732">Signal</keyword>
<evidence type="ECO:0000259" key="9">
    <source>
        <dbReference type="PROSITE" id="PS50843"/>
    </source>
</evidence>
<feature type="domain" description="Expansin-like CBD" evidence="9">
    <location>
        <begin position="237"/>
        <end position="316"/>
    </location>
</feature>
<feature type="compositionally biased region" description="Acidic residues" evidence="7">
    <location>
        <begin position="1"/>
        <end position="11"/>
    </location>
</feature>
<keyword evidence="3 6" id="KW-0964">Secreted</keyword>
<dbReference type="InterPro" id="IPR007117">
    <property type="entry name" value="Expansin_CBD"/>
</dbReference>
<feature type="domain" description="Expansin-like EG45" evidence="8">
    <location>
        <begin position="113"/>
        <end position="227"/>
    </location>
</feature>
<dbReference type="GO" id="GO:0071555">
    <property type="term" value="P:cell wall organization"/>
    <property type="evidence" value="ECO:0007669"/>
    <property type="project" value="UniProtKB-KW"/>
</dbReference>
<evidence type="ECO:0000259" key="8">
    <source>
        <dbReference type="PROSITE" id="PS50842"/>
    </source>
</evidence>
<dbReference type="InterPro" id="IPR036749">
    <property type="entry name" value="Expansin_CBD_sf"/>
</dbReference>